<dbReference type="GO" id="GO:0016787">
    <property type="term" value="F:hydrolase activity"/>
    <property type="evidence" value="ECO:0007669"/>
    <property type="project" value="UniProtKB-KW"/>
</dbReference>
<proteinExistence type="predicted"/>
<dbReference type="PANTHER" id="PTHR46825:SF7">
    <property type="entry name" value="D-ALANYL-D-ALANINE CARBOXYPEPTIDASE"/>
    <property type="match status" value="1"/>
</dbReference>
<evidence type="ECO:0000259" key="1">
    <source>
        <dbReference type="Pfam" id="PF00144"/>
    </source>
</evidence>
<dbReference type="InterPro" id="IPR056008">
    <property type="entry name" value="DUF7586"/>
</dbReference>
<dbReference type="AlphaFoldDB" id="A0A918G287"/>
<reference evidence="3" key="1">
    <citation type="journal article" date="2014" name="Int. J. Syst. Evol. Microbiol.">
        <title>Complete genome sequence of Corynebacterium casei LMG S-19264T (=DSM 44701T), isolated from a smear-ripened cheese.</title>
        <authorList>
            <consortium name="US DOE Joint Genome Institute (JGI-PGF)"/>
            <person name="Walter F."/>
            <person name="Albersmeier A."/>
            <person name="Kalinowski J."/>
            <person name="Ruckert C."/>
        </authorList>
    </citation>
    <scope>NUCLEOTIDE SEQUENCE</scope>
    <source>
        <strain evidence="3">JCM 3276</strain>
    </source>
</reference>
<accession>A0A918G287</accession>
<feature type="domain" description="DUF7586" evidence="2">
    <location>
        <begin position="347"/>
        <end position="430"/>
    </location>
</feature>
<dbReference type="RefSeq" id="WP_189208594.1">
    <property type="nucleotide sequence ID" value="NZ_BMRB01000001.1"/>
</dbReference>
<dbReference type="PANTHER" id="PTHR46825">
    <property type="entry name" value="D-ALANYL-D-ALANINE-CARBOXYPEPTIDASE/ENDOPEPTIDASE AMPH"/>
    <property type="match status" value="1"/>
</dbReference>
<dbReference type="InterPro" id="IPR001466">
    <property type="entry name" value="Beta-lactam-related"/>
</dbReference>
<dbReference type="EMBL" id="BMRB01000001">
    <property type="protein sequence ID" value="GGS15546.1"/>
    <property type="molecule type" value="Genomic_DNA"/>
</dbReference>
<dbReference type="Pfam" id="PF00144">
    <property type="entry name" value="Beta-lactamase"/>
    <property type="match status" value="1"/>
</dbReference>
<keyword evidence="3" id="KW-0378">Hydrolase</keyword>
<reference evidence="3" key="2">
    <citation type="submission" date="2020-09" db="EMBL/GenBank/DDBJ databases">
        <authorList>
            <person name="Sun Q."/>
            <person name="Ohkuma M."/>
        </authorList>
    </citation>
    <scope>NUCLEOTIDE SEQUENCE</scope>
    <source>
        <strain evidence="3">JCM 3276</strain>
    </source>
</reference>
<organism evidence="3 4">
    <name type="scientific">Actinokineospora fastidiosa</name>
    <dbReference type="NCBI Taxonomy" id="1816"/>
    <lineage>
        <taxon>Bacteria</taxon>
        <taxon>Bacillati</taxon>
        <taxon>Actinomycetota</taxon>
        <taxon>Actinomycetes</taxon>
        <taxon>Pseudonocardiales</taxon>
        <taxon>Pseudonocardiaceae</taxon>
        <taxon>Actinokineospora</taxon>
    </lineage>
</organism>
<gene>
    <name evidence="3" type="ORF">GCM10010171_04490</name>
</gene>
<dbReference type="Proteomes" id="UP000660680">
    <property type="component" value="Unassembled WGS sequence"/>
</dbReference>
<protein>
    <submittedName>
        <fullName evidence="3">Serine hydrolase</fullName>
    </submittedName>
</protein>
<comment type="caution">
    <text evidence="3">The sequence shown here is derived from an EMBL/GenBank/DDBJ whole genome shotgun (WGS) entry which is preliminary data.</text>
</comment>
<dbReference type="Gene3D" id="3.40.710.10">
    <property type="entry name" value="DD-peptidase/beta-lactamase superfamily"/>
    <property type="match status" value="1"/>
</dbReference>
<dbReference type="SUPFAM" id="SSF56601">
    <property type="entry name" value="beta-lactamase/transpeptidase-like"/>
    <property type="match status" value="1"/>
</dbReference>
<evidence type="ECO:0000313" key="4">
    <source>
        <dbReference type="Proteomes" id="UP000660680"/>
    </source>
</evidence>
<evidence type="ECO:0000313" key="3">
    <source>
        <dbReference type="EMBL" id="GGS15546.1"/>
    </source>
</evidence>
<dbReference type="Pfam" id="PF24491">
    <property type="entry name" value="DUF7586"/>
    <property type="match status" value="1"/>
</dbReference>
<name>A0A918G287_9PSEU</name>
<evidence type="ECO:0000259" key="2">
    <source>
        <dbReference type="Pfam" id="PF24491"/>
    </source>
</evidence>
<feature type="domain" description="Beta-lactamase-related" evidence="1">
    <location>
        <begin position="16"/>
        <end position="317"/>
    </location>
</feature>
<keyword evidence="4" id="KW-1185">Reference proteome</keyword>
<dbReference type="InterPro" id="IPR050491">
    <property type="entry name" value="AmpC-like"/>
</dbReference>
<dbReference type="InterPro" id="IPR012338">
    <property type="entry name" value="Beta-lactam/transpept-like"/>
</dbReference>
<sequence>MLQTTEHALLRRVAVEQAESRAPSVTAGVVRDGGLAWFGARGKVDGLAPSADTQYRIGSITKTFVAVLVMRLRDEGRLDLNDPLDKHVPGTSFGEVTIAQLLAHTAGLTSESPGAWWERAPGADWRSLEQSLAENALRHRSGARFHYTNVGYGVLGELVARVRGCSWLEALEAEILRPLEMTRTTPMPQAPAAPGWAVHPFADVLLPEPTPDAVAMAPAGQLWSTPNDLARWTRLIAGDSGGVLHPDTVAEMREPAHVDDADEWTAGYGLGLQVLRVGGRRLAGHGGSMPGFLAMVLADERTGTGAFVTANSTSGVAVSTVALDLINIIEQHEPALPAEWSPMADHDPALLALTGLWHWGPTPYVLKLLPDRWLNLAPVTGRGRQSRFRPAGPDRWTGLDGYYAGETLELHRDAEGAPSHFDLATFIFTREPYGTPDAIPGGVDEKGWRSGIS</sequence>